<dbReference type="InterPro" id="IPR005216">
    <property type="entry name" value="Citrate_lyase_ligase"/>
</dbReference>
<dbReference type="GO" id="GO:0008771">
    <property type="term" value="F:[citrate (pro-3S)-lyase] ligase activity"/>
    <property type="evidence" value="ECO:0007669"/>
    <property type="project" value="InterPro"/>
</dbReference>
<evidence type="ECO:0000256" key="2">
    <source>
        <dbReference type="ARBA" id="ARBA00022840"/>
    </source>
</evidence>
<protein>
    <recommendedName>
        <fullName evidence="3">Citrate lyase ligase C-terminal domain-containing protein</fullName>
    </recommendedName>
</protein>
<dbReference type="InterPro" id="IPR013166">
    <property type="entry name" value="Citrate_lyase_ligase_C"/>
</dbReference>
<dbReference type="GO" id="GO:0005524">
    <property type="term" value="F:ATP binding"/>
    <property type="evidence" value="ECO:0007669"/>
    <property type="project" value="UniProtKB-KW"/>
</dbReference>
<evidence type="ECO:0000313" key="4">
    <source>
        <dbReference type="EMBL" id="RDU22887.1"/>
    </source>
</evidence>
<dbReference type="EMBL" id="QRCT01000034">
    <property type="protein sequence ID" value="RDU22887.1"/>
    <property type="molecule type" value="Genomic_DNA"/>
</dbReference>
<feature type="domain" description="Citrate lyase ligase C-terminal" evidence="3">
    <location>
        <begin position="520"/>
        <end position="701"/>
    </location>
</feature>
<accession>A0A371ATI8</accession>
<dbReference type="SMART" id="SM00764">
    <property type="entry name" value="Citrate_ly_lig"/>
    <property type="match status" value="1"/>
</dbReference>
<dbReference type="InterPro" id="IPR014729">
    <property type="entry name" value="Rossmann-like_a/b/a_fold"/>
</dbReference>
<dbReference type="Pfam" id="PF08218">
    <property type="entry name" value="Citrate_ly_lig"/>
    <property type="match status" value="1"/>
</dbReference>
<sequence>MLLIKKSGRSLVMIRFCDMEVYTIDENQIDRNQLLRFFCEDRHNNDIVVVYNNLEEFVGIITYDTLLFGNDEILQKEKLITSEDIWENAKKIFDIQKNVMYVPVFNDKSELIYFCYNDNSNEDYYNQINIAFEQLEQNEDSIFIKELYRNVEVVCIYDMNEFAFRLYKLLNKRKIDVLLIGDKWRDICGIEESSNNVYYPDYSKMNILAEPLTVSHIKKDRTCKKRIETVNSFEFLLDIIRVNCINSRNQMKEELQALGANIILCRIPEFNDLNHYTLDEYYRCMQEISPNNLNINDKNKLNSIQLKKAFGDTVIESDSKSIYSEIDNMKSLKLSSRKYSEGENTIYIIGPCIVNGQGVNQNESFSFYMSQFVTQKFNQKFAVITISVPSYMAFLYHKVIENLDIKENDIILCMYEKFSKYEDFIQDKVDICLSDYFDSRKENEEWFFDKPIHTTKLGNMKIAEELVYNCLSKLVDNMDLQKEQQFLQKRPPILTEDEIVELKKYVNSIQQFEAEPNQRIGSIVMNCNPFTLGHKYLIDCAMQQVDYLYLFVVEENRSEFLFEDRFKLVKAGTASYPNIRVVPSGRFILSYETMPIYFEKAKKQDAIVDASMDIEIFARYIAAELGITVRFAGEEPIDKVTRQYNQEMKKTLSKYNIEFIEIARETVNEDVISASKVRKLLKEEAWEELKKFVPLETYLYLKNGTFS</sequence>
<comment type="caution">
    <text evidence="4">The sequence shown here is derived from an EMBL/GenBank/DDBJ whole genome shotgun (WGS) entry which is preliminary data.</text>
</comment>
<dbReference type="Proteomes" id="UP000255036">
    <property type="component" value="Unassembled WGS sequence"/>
</dbReference>
<dbReference type="SUPFAM" id="SSF52374">
    <property type="entry name" value="Nucleotidylyl transferase"/>
    <property type="match status" value="1"/>
</dbReference>
<dbReference type="AlphaFoldDB" id="A0A371ATI8"/>
<keyword evidence="1" id="KW-0547">Nucleotide-binding</keyword>
<proteinExistence type="predicted"/>
<keyword evidence="5" id="KW-1185">Reference proteome</keyword>
<organism evidence="4 5">
    <name type="scientific">Anaerosacchariphilus polymeriproducens</name>
    <dbReference type="NCBI Taxonomy" id="1812858"/>
    <lineage>
        <taxon>Bacteria</taxon>
        <taxon>Bacillati</taxon>
        <taxon>Bacillota</taxon>
        <taxon>Clostridia</taxon>
        <taxon>Lachnospirales</taxon>
        <taxon>Lachnospiraceae</taxon>
        <taxon>Anaerosacchariphilus</taxon>
    </lineage>
</organism>
<name>A0A371ATI8_9FIRM</name>
<evidence type="ECO:0000259" key="3">
    <source>
        <dbReference type="SMART" id="SM00764"/>
    </source>
</evidence>
<dbReference type="PANTHER" id="PTHR40599">
    <property type="entry name" value="[CITRATE [PRO-3S]-LYASE] LIGASE"/>
    <property type="match status" value="1"/>
</dbReference>
<gene>
    <name evidence="4" type="ORF">DWV06_10955</name>
</gene>
<keyword evidence="2" id="KW-0067">ATP-binding</keyword>
<reference evidence="4 5" key="1">
    <citation type="submission" date="2018-07" db="EMBL/GenBank/DDBJ databases">
        <title>Anaerosacharophilus polymeroproducens gen. nov. sp. nov., an anaerobic bacterium isolated from salt field.</title>
        <authorList>
            <person name="Kim W."/>
            <person name="Yang S.-H."/>
            <person name="Oh J."/>
            <person name="Lee J.-H."/>
            <person name="Kwon K.K."/>
        </authorList>
    </citation>
    <scope>NUCLEOTIDE SEQUENCE [LARGE SCALE GENOMIC DNA]</scope>
    <source>
        <strain evidence="4 5">MCWD5</strain>
    </source>
</reference>
<evidence type="ECO:0000256" key="1">
    <source>
        <dbReference type="ARBA" id="ARBA00022741"/>
    </source>
</evidence>
<dbReference type="PANTHER" id="PTHR40599:SF1">
    <property type="entry name" value="[CITRATE [PRO-3S]-LYASE] LIGASE"/>
    <property type="match status" value="1"/>
</dbReference>
<evidence type="ECO:0000313" key="5">
    <source>
        <dbReference type="Proteomes" id="UP000255036"/>
    </source>
</evidence>
<dbReference type="Gene3D" id="3.40.50.620">
    <property type="entry name" value="HUPs"/>
    <property type="match status" value="1"/>
</dbReference>